<evidence type="ECO:0000256" key="7">
    <source>
        <dbReference type="RuleBase" id="RU364038"/>
    </source>
</evidence>
<name>A0A1S8DEW7_9GAMM</name>
<evidence type="ECO:0000259" key="8">
    <source>
        <dbReference type="Pfam" id="PF10411"/>
    </source>
</evidence>
<keyword evidence="5" id="KW-1015">Disulfide bond</keyword>
<keyword evidence="10" id="KW-0413">Isomerase</keyword>
<dbReference type="SUPFAM" id="SSF54423">
    <property type="entry name" value="DsbC/DsbG N-terminal domain-like"/>
    <property type="match status" value="1"/>
</dbReference>
<feature type="domain" description="Thioredoxin-like fold" evidence="9">
    <location>
        <begin position="115"/>
        <end position="234"/>
    </location>
</feature>
<keyword evidence="6 7" id="KW-0676">Redox-active center</keyword>
<feature type="chain" id="PRO_5010399509" description="Thiol:disulfide interchange protein" evidence="7">
    <location>
        <begin position="21"/>
        <end position="240"/>
    </location>
</feature>
<dbReference type="Gene3D" id="3.40.30.10">
    <property type="entry name" value="Glutaredoxin"/>
    <property type="match status" value="1"/>
</dbReference>
<dbReference type="CDD" id="cd03020">
    <property type="entry name" value="DsbA_DsbC_DsbG"/>
    <property type="match status" value="1"/>
</dbReference>
<dbReference type="InterPro" id="IPR009094">
    <property type="entry name" value="DiS-bond_isomerase_DsbC/G_N_sf"/>
</dbReference>
<dbReference type="GO" id="GO:0016853">
    <property type="term" value="F:isomerase activity"/>
    <property type="evidence" value="ECO:0007669"/>
    <property type="project" value="UniProtKB-KW"/>
</dbReference>
<protein>
    <recommendedName>
        <fullName evidence="7">Thiol:disulfide interchange protein</fullName>
    </recommendedName>
</protein>
<evidence type="ECO:0000256" key="5">
    <source>
        <dbReference type="ARBA" id="ARBA00023157"/>
    </source>
</evidence>
<dbReference type="NCBIfam" id="NF008129">
    <property type="entry name" value="PRK10877.1"/>
    <property type="match status" value="1"/>
</dbReference>
<dbReference type="InterPro" id="IPR033954">
    <property type="entry name" value="DiS-bond_Isoase_DsbC/G"/>
</dbReference>
<evidence type="ECO:0000256" key="6">
    <source>
        <dbReference type="ARBA" id="ARBA00023284"/>
    </source>
</evidence>
<comment type="subcellular location">
    <subcellularLocation>
        <location evidence="1 7">Periplasm</location>
    </subcellularLocation>
</comment>
<organism evidence="10 11">
    <name type="scientific">Halopseudomonas pachastrellae</name>
    <dbReference type="NCBI Taxonomy" id="254161"/>
    <lineage>
        <taxon>Bacteria</taxon>
        <taxon>Pseudomonadati</taxon>
        <taxon>Pseudomonadota</taxon>
        <taxon>Gammaproteobacteria</taxon>
        <taxon>Pseudomonadales</taxon>
        <taxon>Pseudomonadaceae</taxon>
        <taxon>Halopseudomonas</taxon>
    </lineage>
</organism>
<evidence type="ECO:0000256" key="2">
    <source>
        <dbReference type="ARBA" id="ARBA00009813"/>
    </source>
</evidence>
<dbReference type="EMBL" id="MUBC01000026">
    <property type="protein sequence ID" value="ONM43521.1"/>
    <property type="molecule type" value="Genomic_DNA"/>
</dbReference>
<dbReference type="InterPro" id="IPR051470">
    <property type="entry name" value="Thiol:disulfide_interchange"/>
</dbReference>
<dbReference type="STRING" id="254161.SAMN05216256_10235"/>
<evidence type="ECO:0000256" key="3">
    <source>
        <dbReference type="ARBA" id="ARBA00022729"/>
    </source>
</evidence>
<feature type="signal peptide" evidence="7">
    <location>
        <begin position="1"/>
        <end position="20"/>
    </location>
</feature>
<comment type="caution">
    <text evidence="10">The sequence shown here is derived from an EMBL/GenBank/DDBJ whole genome shotgun (WGS) entry which is preliminary data.</text>
</comment>
<feature type="domain" description="Disulphide bond isomerase DsbC/G N-terminal" evidence="8">
    <location>
        <begin position="20"/>
        <end position="87"/>
    </location>
</feature>
<keyword evidence="4 7" id="KW-0574">Periplasm</keyword>
<dbReference type="AlphaFoldDB" id="A0A1S8DEW7"/>
<dbReference type="PANTHER" id="PTHR35272:SF3">
    <property type="entry name" value="THIOL:DISULFIDE INTERCHANGE PROTEIN DSBC"/>
    <property type="match status" value="1"/>
</dbReference>
<reference evidence="10 11" key="1">
    <citation type="submission" date="2017-01" db="EMBL/GenBank/DDBJ databases">
        <title>Draft genome sequence of Pseudomonas pachastrellae type strain CCUG 46540T from a deep sea.</title>
        <authorList>
            <person name="Gomila M."/>
            <person name="Mulet M."/>
            <person name="Lalucat J."/>
            <person name="Garcia-Valdes E."/>
        </authorList>
    </citation>
    <scope>NUCLEOTIDE SEQUENCE [LARGE SCALE GENOMIC DNA]</scope>
    <source>
        <strain evidence="10 11">CCUG 46540</strain>
    </source>
</reference>
<sequence>MRLKLGLAAMLALAATPVMANPDQAIRDALTQLNFDVPVKAVSASPIEGLYMVELESGRVLYATADGKYFVQGALIEVNDGQPRNLTSIAEARNIGAVINDLPQQELIVFAPEQPKTHITVFTDVDCGYCRKLHAEIDELNELGIEVRYAAFPRGGMQSRAASVMQSVWCAEDPKAALTAAKQGKDVDDASCTNPVARQFALGQQVGVQGTPAIFLANGVMIPGYQPAAQLAAIALENQQ</sequence>
<dbReference type="Proteomes" id="UP000242847">
    <property type="component" value="Unassembled WGS sequence"/>
</dbReference>
<dbReference type="OrthoDB" id="12976at2"/>
<dbReference type="SUPFAM" id="SSF52833">
    <property type="entry name" value="Thioredoxin-like"/>
    <property type="match status" value="1"/>
</dbReference>
<evidence type="ECO:0000256" key="1">
    <source>
        <dbReference type="ARBA" id="ARBA00004418"/>
    </source>
</evidence>
<keyword evidence="11" id="KW-1185">Reference proteome</keyword>
<evidence type="ECO:0000256" key="4">
    <source>
        <dbReference type="ARBA" id="ARBA00022764"/>
    </source>
</evidence>
<dbReference type="InterPro" id="IPR012336">
    <property type="entry name" value="Thioredoxin-like_fold"/>
</dbReference>
<dbReference type="InterPro" id="IPR036249">
    <property type="entry name" value="Thioredoxin-like_sf"/>
</dbReference>
<dbReference type="Gene3D" id="3.10.450.70">
    <property type="entry name" value="Disulphide bond isomerase, DsbC/G, N-terminal"/>
    <property type="match status" value="1"/>
</dbReference>
<accession>A0A1S8DEW7</accession>
<evidence type="ECO:0000259" key="9">
    <source>
        <dbReference type="Pfam" id="PF13098"/>
    </source>
</evidence>
<gene>
    <name evidence="10" type="ORF">BXT89_12360</name>
</gene>
<evidence type="ECO:0000313" key="11">
    <source>
        <dbReference type="Proteomes" id="UP000242847"/>
    </source>
</evidence>
<proteinExistence type="inferred from homology"/>
<comment type="similarity">
    <text evidence="2 7">Belongs to the thioredoxin family. DsbC subfamily.</text>
</comment>
<dbReference type="InterPro" id="IPR018950">
    <property type="entry name" value="DiS-bond_isomerase_DsbC/G_N"/>
</dbReference>
<dbReference type="PANTHER" id="PTHR35272">
    <property type="entry name" value="THIOL:DISULFIDE INTERCHANGE PROTEIN DSBC-RELATED"/>
    <property type="match status" value="1"/>
</dbReference>
<dbReference type="GO" id="GO:0042597">
    <property type="term" value="C:periplasmic space"/>
    <property type="evidence" value="ECO:0007669"/>
    <property type="project" value="UniProtKB-SubCell"/>
</dbReference>
<dbReference type="RefSeq" id="WP_083727976.1">
    <property type="nucleotide sequence ID" value="NZ_FOUD01000002.1"/>
</dbReference>
<evidence type="ECO:0000313" key="10">
    <source>
        <dbReference type="EMBL" id="ONM43521.1"/>
    </source>
</evidence>
<comment type="function">
    <text evidence="7">Required for disulfide bond formation in some periplasmic proteins. Acts by transferring its disulfide bond to other proteins and is reduced in the process.</text>
</comment>
<keyword evidence="3 7" id="KW-0732">Signal</keyword>
<dbReference type="Pfam" id="PF13098">
    <property type="entry name" value="Thioredoxin_2"/>
    <property type="match status" value="1"/>
</dbReference>
<dbReference type="Pfam" id="PF10411">
    <property type="entry name" value="DsbC_N"/>
    <property type="match status" value="1"/>
</dbReference>